<organism evidence="1 2">
    <name type="scientific">Periplaneta americana</name>
    <name type="common">American cockroach</name>
    <name type="synonym">Blatta americana</name>
    <dbReference type="NCBI Taxonomy" id="6978"/>
    <lineage>
        <taxon>Eukaryota</taxon>
        <taxon>Metazoa</taxon>
        <taxon>Ecdysozoa</taxon>
        <taxon>Arthropoda</taxon>
        <taxon>Hexapoda</taxon>
        <taxon>Insecta</taxon>
        <taxon>Pterygota</taxon>
        <taxon>Neoptera</taxon>
        <taxon>Polyneoptera</taxon>
        <taxon>Dictyoptera</taxon>
        <taxon>Blattodea</taxon>
        <taxon>Blattoidea</taxon>
        <taxon>Blattidae</taxon>
        <taxon>Blattinae</taxon>
        <taxon>Periplaneta</taxon>
    </lineage>
</organism>
<name>A0ABQ8SY72_PERAM</name>
<dbReference type="Proteomes" id="UP001148838">
    <property type="component" value="Unassembled WGS sequence"/>
</dbReference>
<keyword evidence="2" id="KW-1185">Reference proteome</keyword>
<reference evidence="1 2" key="1">
    <citation type="journal article" date="2022" name="Allergy">
        <title>Genome assembly and annotation of Periplaneta americana reveal a comprehensive cockroach allergen profile.</title>
        <authorList>
            <person name="Wang L."/>
            <person name="Xiong Q."/>
            <person name="Saelim N."/>
            <person name="Wang L."/>
            <person name="Nong W."/>
            <person name="Wan A.T."/>
            <person name="Shi M."/>
            <person name="Liu X."/>
            <person name="Cao Q."/>
            <person name="Hui J.H.L."/>
            <person name="Sookrung N."/>
            <person name="Leung T.F."/>
            <person name="Tungtrongchitr A."/>
            <person name="Tsui S.K.W."/>
        </authorList>
    </citation>
    <scope>NUCLEOTIDE SEQUENCE [LARGE SCALE GENOMIC DNA]</scope>
    <source>
        <strain evidence="1">PWHHKU_190912</strain>
    </source>
</reference>
<protein>
    <submittedName>
        <fullName evidence="1">Uncharacterized protein</fullName>
    </submittedName>
</protein>
<gene>
    <name evidence="1" type="ORF">ANN_14623</name>
</gene>
<sequence length="212" mass="24810">MSLENSIFLHFRRGVLPKCERSCLASTAFILKITYRYVRYQIREGDGNVIKMITGRDEEEMAGVDLHIEMNCHFAVQEESRRLCRLLFDDKAEYADIVYVHGLCDGSTLRAVAECGRRFPNRRVPYRRVLFTVYENKIHIDFFIYELSSTPRKNAVSTTKLFSFDEISDSVVVFGEMRSRIRHELHQITNLNDVMCIRITPTAELRREVTDQ</sequence>
<accession>A0ABQ8SY72</accession>
<evidence type="ECO:0000313" key="2">
    <source>
        <dbReference type="Proteomes" id="UP001148838"/>
    </source>
</evidence>
<comment type="caution">
    <text evidence="1">The sequence shown here is derived from an EMBL/GenBank/DDBJ whole genome shotgun (WGS) entry which is preliminary data.</text>
</comment>
<dbReference type="EMBL" id="JAJSOF020000019">
    <property type="protein sequence ID" value="KAJ4438676.1"/>
    <property type="molecule type" value="Genomic_DNA"/>
</dbReference>
<evidence type="ECO:0000313" key="1">
    <source>
        <dbReference type="EMBL" id="KAJ4438676.1"/>
    </source>
</evidence>
<proteinExistence type="predicted"/>